<dbReference type="PANTHER" id="PTHR21528:SF0">
    <property type="entry name" value="DEHYDRODOLICHYL DIPHOSPHATE SYNTHASE COMPLEX SUBUNIT NUS1"/>
    <property type="match status" value="1"/>
</dbReference>
<organism evidence="13">
    <name type="scientific">Panstrongylus lignarius</name>
    <dbReference type="NCBI Taxonomy" id="156445"/>
    <lineage>
        <taxon>Eukaryota</taxon>
        <taxon>Metazoa</taxon>
        <taxon>Ecdysozoa</taxon>
        <taxon>Arthropoda</taxon>
        <taxon>Hexapoda</taxon>
        <taxon>Insecta</taxon>
        <taxon>Pterygota</taxon>
        <taxon>Neoptera</taxon>
        <taxon>Paraneoptera</taxon>
        <taxon>Hemiptera</taxon>
        <taxon>Heteroptera</taxon>
        <taxon>Panheteroptera</taxon>
        <taxon>Cimicomorpha</taxon>
        <taxon>Reduviidae</taxon>
        <taxon>Triatominae</taxon>
        <taxon>Panstrongylus</taxon>
    </lineage>
</organism>
<comment type="catalytic activity">
    <reaction evidence="12">
        <text>n isopentenyl diphosphate + (2E,6E)-farnesyl diphosphate = a di-trans,poly-cis-polyprenyl diphosphate + n diphosphate</text>
        <dbReference type="Rhea" id="RHEA:53008"/>
        <dbReference type="Rhea" id="RHEA-COMP:19494"/>
        <dbReference type="ChEBI" id="CHEBI:33019"/>
        <dbReference type="ChEBI" id="CHEBI:128769"/>
        <dbReference type="ChEBI" id="CHEBI:136960"/>
        <dbReference type="ChEBI" id="CHEBI:175763"/>
        <dbReference type="EC" id="2.5.1.87"/>
    </reaction>
</comment>
<evidence type="ECO:0000256" key="11">
    <source>
        <dbReference type="ARBA" id="ARBA00023136"/>
    </source>
</evidence>
<dbReference type="EMBL" id="GFTR01004421">
    <property type="protein sequence ID" value="JAW12005.1"/>
    <property type="molecule type" value="Transcribed_RNA"/>
</dbReference>
<keyword evidence="7" id="KW-0812">Transmembrane</keyword>
<evidence type="ECO:0000256" key="4">
    <source>
        <dbReference type="ARBA" id="ARBA00005432"/>
    </source>
</evidence>
<evidence type="ECO:0000256" key="10">
    <source>
        <dbReference type="ARBA" id="ARBA00022989"/>
    </source>
</evidence>
<evidence type="ECO:0000313" key="13">
    <source>
        <dbReference type="EMBL" id="JAW12005.1"/>
    </source>
</evidence>
<accession>A0A224XHP3</accession>
<sequence>MKHISSSKSVLYISTIWKGVNALFNLVVLCLGKTILDLLHHLYSLFILVKRLYVDTISFITSINQHQDVKLIEHRIPSLRKIPSHLVLILGPESPSYEDLFKIIFWCFPAGISHISFYDHKNSINPQTLFETVSALGKNYIPKIKWGKSFSTETKLKSKRLINGYTWNPLLHVHVHKREDGLESFVEVVKSLHRDGINRIDQSGLNEMMRKYLEAPNPDLAIICGPTLCYYGFPPWSLRITLIHSIISHHNINVTTFLRLLDKYNQSEQRYGK</sequence>
<name>A0A224XHP3_9HEMI</name>
<dbReference type="PANTHER" id="PTHR21528">
    <property type="entry name" value="DEHYDRODOLICHYL DIPHOSPHATE SYNTHASE COMPLEX SUBUNIT NUS1"/>
    <property type="match status" value="1"/>
</dbReference>
<comment type="similarity">
    <text evidence="4">Belongs to the UPP synthase family.</text>
</comment>
<keyword evidence="6" id="KW-0808">Transferase</keyword>
<keyword evidence="10" id="KW-1133">Transmembrane helix</keyword>
<evidence type="ECO:0000256" key="1">
    <source>
        <dbReference type="ARBA" id="ARBA00001946"/>
    </source>
</evidence>
<evidence type="ECO:0000256" key="3">
    <source>
        <dbReference type="ARBA" id="ARBA00004922"/>
    </source>
</evidence>
<dbReference type="SUPFAM" id="SSF64005">
    <property type="entry name" value="Undecaprenyl diphosphate synthase"/>
    <property type="match status" value="1"/>
</dbReference>
<proteinExistence type="inferred from homology"/>
<comment type="cofactor">
    <cofactor evidence="1">
        <name>Mg(2+)</name>
        <dbReference type="ChEBI" id="CHEBI:18420"/>
    </cofactor>
</comment>
<evidence type="ECO:0000256" key="5">
    <source>
        <dbReference type="ARBA" id="ARBA00012596"/>
    </source>
</evidence>
<evidence type="ECO:0000256" key="9">
    <source>
        <dbReference type="ARBA" id="ARBA00022842"/>
    </source>
</evidence>
<comment type="pathway">
    <text evidence="3">Protein modification; protein glycosylation.</text>
</comment>
<protein>
    <recommendedName>
        <fullName evidence="5">ditrans,polycis-polyprenyl diphosphate synthase [(2E,6E)-farnesyldiphosphate specific]</fullName>
        <ecNumber evidence="5">2.5.1.87</ecNumber>
    </recommendedName>
</protein>
<evidence type="ECO:0000256" key="8">
    <source>
        <dbReference type="ARBA" id="ARBA00022824"/>
    </source>
</evidence>
<keyword evidence="8" id="KW-0256">Endoplasmic reticulum</keyword>
<dbReference type="AlphaFoldDB" id="A0A224XHP3"/>
<evidence type="ECO:0000256" key="6">
    <source>
        <dbReference type="ARBA" id="ARBA00022679"/>
    </source>
</evidence>
<dbReference type="UniPathway" id="UPA00378"/>
<reference evidence="13" key="1">
    <citation type="journal article" date="2018" name="PLoS Negl. Trop. Dis.">
        <title>An insight into the salivary gland and fat body transcriptome of Panstrongylus lignarius (Hemiptera: Heteroptera), the main vector of Chagas disease in Peru.</title>
        <authorList>
            <person name="Nevoa J.C."/>
            <person name="Mendes M.T."/>
            <person name="da Silva M.V."/>
            <person name="Soares S.C."/>
            <person name="Oliveira C.J.F."/>
            <person name="Ribeiro J.M.C."/>
        </authorList>
    </citation>
    <scope>NUCLEOTIDE SEQUENCE</scope>
</reference>
<dbReference type="InterPro" id="IPR036424">
    <property type="entry name" value="UPP_synth-like_sf"/>
</dbReference>
<dbReference type="EC" id="2.5.1.87" evidence="5"/>
<evidence type="ECO:0000256" key="12">
    <source>
        <dbReference type="ARBA" id="ARBA00047353"/>
    </source>
</evidence>
<keyword evidence="13" id="KW-0675">Receptor</keyword>
<dbReference type="GO" id="GO:0005789">
    <property type="term" value="C:endoplasmic reticulum membrane"/>
    <property type="evidence" value="ECO:0007669"/>
    <property type="project" value="UniProtKB-SubCell"/>
</dbReference>
<evidence type="ECO:0000256" key="2">
    <source>
        <dbReference type="ARBA" id="ARBA00004586"/>
    </source>
</evidence>
<comment type="subcellular location">
    <subcellularLocation>
        <location evidence="2">Endoplasmic reticulum membrane</location>
    </subcellularLocation>
</comment>
<dbReference type="InterPro" id="IPR038887">
    <property type="entry name" value="Nus1/NgBR"/>
</dbReference>
<keyword evidence="11" id="KW-0472">Membrane</keyword>
<dbReference type="GO" id="GO:0045547">
    <property type="term" value="F:ditrans,polycis-polyprenyl diphosphate synthase [(2E,6E)-farnesyl diphosphate specific] activity"/>
    <property type="evidence" value="ECO:0007669"/>
    <property type="project" value="UniProtKB-EC"/>
</dbReference>
<dbReference type="GO" id="GO:1904423">
    <property type="term" value="C:dehydrodolichyl diphosphate synthase complex"/>
    <property type="evidence" value="ECO:0007669"/>
    <property type="project" value="InterPro"/>
</dbReference>
<keyword evidence="9" id="KW-0460">Magnesium</keyword>
<dbReference type="Gene3D" id="3.40.1180.10">
    <property type="entry name" value="Decaprenyl diphosphate synthase-like"/>
    <property type="match status" value="1"/>
</dbReference>
<evidence type="ECO:0000256" key="7">
    <source>
        <dbReference type="ARBA" id="ARBA00022692"/>
    </source>
</evidence>